<evidence type="ECO:0000256" key="1">
    <source>
        <dbReference type="SAM" id="Phobius"/>
    </source>
</evidence>
<dbReference type="Pfam" id="PF10023">
    <property type="entry name" value="Aminopep"/>
    <property type="match status" value="1"/>
</dbReference>
<keyword evidence="2" id="KW-0378">Hydrolase</keyword>
<dbReference type="PIRSF" id="PIRSF029285">
    <property type="entry name" value="Aminopept"/>
    <property type="match status" value="1"/>
</dbReference>
<dbReference type="EC" id="3.4.11.-" evidence="2"/>
<feature type="transmembrane region" description="Helical" evidence="1">
    <location>
        <begin position="12"/>
        <end position="33"/>
    </location>
</feature>
<accession>A0AB39UVZ3</accession>
<protein>
    <submittedName>
        <fullName evidence="2">Aminopeptidase</fullName>
        <ecNumber evidence="2">3.4.11.-</ecNumber>
    </submittedName>
</protein>
<keyword evidence="1" id="KW-1133">Transmembrane helix</keyword>
<dbReference type="KEGG" id="tcd:AAIA72_15270"/>
<reference evidence="2" key="1">
    <citation type="submission" date="2024-05" db="EMBL/GenBank/DDBJ databases">
        <title>Genome sequencing of novel strain.</title>
        <authorList>
            <person name="Ganbat D."/>
            <person name="Ganbat S."/>
            <person name="Lee S.-J."/>
        </authorList>
    </citation>
    <scope>NUCLEOTIDE SEQUENCE</scope>
    <source>
        <strain evidence="2">SMD15-11</strain>
    </source>
</reference>
<dbReference type="EMBL" id="CP154858">
    <property type="protein sequence ID" value="XDT72138.1"/>
    <property type="molecule type" value="Genomic_DNA"/>
</dbReference>
<keyword evidence="2" id="KW-0645">Protease</keyword>
<name>A0AB39UVZ3_9GAMM</name>
<dbReference type="RefSeq" id="WP_369601152.1">
    <property type="nucleotide sequence ID" value="NZ_CP154858.1"/>
</dbReference>
<dbReference type="AlphaFoldDB" id="A0AB39UVZ3"/>
<gene>
    <name evidence="2" type="ORF">AAIA72_15270</name>
</gene>
<sequence>MNGSGLGTRRLWRLPWLILTVILAGCESFAYYWQAASGHLSLMRQARPVREVLADEHTPEAIRRHLLAVQSARTFARDRMSLRVDDSYTTWVALDRPAVVWNLFVSPPNRLQLRTWCFPVAGCVGYRGYFDRMDAEMAARRFAEDDVWIGGASAYSTLGWFDDPVLSTMLGPAPLDTAALIFHELAHKTVWVKGDITLSESWATFVEQSGARAFAQDQGWLPELMAYQRRQAARAAFANLVGQLIEALEPLYAASTPEQARERREPLFRRFAQSLGDCADRHPALKPWARSWQTPLNNARLLTVRSYTRWVGALEVQFGRLHRNWPAMVAWFGELATRPEAQRQATLQELDAHASSSVLTNTLEFRCQL</sequence>
<dbReference type="GO" id="GO:0004177">
    <property type="term" value="F:aminopeptidase activity"/>
    <property type="evidence" value="ECO:0007669"/>
    <property type="project" value="UniProtKB-KW"/>
</dbReference>
<proteinExistence type="predicted"/>
<evidence type="ECO:0000313" key="2">
    <source>
        <dbReference type="EMBL" id="XDT72138.1"/>
    </source>
</evidence>
<keyword evidence="2" id="KW-0031">Aminopeptidase</keyword>
<keyword evidence="1" id="KW-0472">Membrane</keyword>
<keyword evidence="1" id="KW-0812">Transmembrane</keyword>
<dbReference type="InterPro" id="IPR014553">
    <property type="entry name" value="Aminopept"/>
</dbReference>
<organism evidence="2">
    <name type="scientific">Thermohahella caldifontis</name>
    <dbReference type="NCBI Taxonomy" id="3142973"/>
    <lineage>
        <taxon>Bacteria</taxon>
        <taxon>Pseudomonadati</taxon>
        <taxon>Pseudomonadota</taxon>
        <taxon>Gammaproteobacteria</taxon>
        <taxon>Oceanospirillales</taxon>
        <taxon>Hahellaceae</taxon>
        <taxon>Thermohahella</taxon>
    </lineage>
</organism>